<dbReference type="Proteomes" id="UP000800035">
    <property type="component" value="Unassembled WGS sequence"/>
</dbReference>
<dbReference type="EMBL" id="ML976996">
    <property type="protein sequence ID" value="KAF1954969.1"/>
    <property type="molecule type" value="Genomic_DNA"/>
</dbReference>
<dbReference type="OrthoDB" id="4133832at2759"/>
<dbReference type="PANTHER" id="PTHR42085:SF1">
    <property type="entry name" value="F-BOX DOMAIN-CONTAINING PROTEIN"/>
    <property type="match status" value="1"/>
</dbReference>
<proteinExistence type="predicted"/>
<name>A0A6A5TTA4_9PLEO</name>
<evidence type="ECO:0000313" key="2">
    <source>
        <dbReference type="Proteomes" id="UP000800035"/>
    </source>
</evidence>
<organism evidence="1 2">
    <name type="scientific">Byssothecium circinans</name>
    <dbReference type="NCBI Taxonomy" id="147558"/>
    <lineage>
        <taxon>Eukaryota</taxon>
        <taxon>Fungi</taxon>
        <taxon>Dikarya</taxon>
        <taxon>Ascomycota</taxon>
        <taxon>Pezizomycotina</taxon>
        <taxon>Dothideomycetes</taxon>
        <taxon>Pleosporomycetidae</taxon>
        <taxon>Pleosporales</taxon>
        <taxon>Massarineae</taxon>
        <taxon>Massarinaceae</taxon>
        <taxon>Byssothecium</taxon>
    </lineage>
</organism>
<accession>A0A6A5TTA4</accession>
<dbReference type="InterPro" id="IPR038883">
    <property type="entry name" value="AN11006-like"/>
</dbReference>
<dbReference type="AlphaFoldDB" id="A0A6A5TTA4"/>
<protein>
    <recommendedName>
        <fullName evidence="3">F-box domain-containing protein</fullName>
    </recommendedName>
</protein>
<dbReference type="PANTHER" id="PTHR42085">
    <property type="entry name" value="F-BOX DOMAIN-CONTAINING PROTEIN"/>
    <property type="match status" value="1"/>
</dbReference>
<evidence type="ECO:0000313" key="1">
    <source>
        <dbReference type="EMBL" id="KAF1954969.1"/>
    </source>
</evidence>
<gene>
    <name evidence="1" type="ORF">CC80DRAFT_505808</name>
</gene>
<reference evidence="1" key="1">
    <citation type="journal article" date="2020" name="Stud. Mycol.">
        <title>101 Dothideomycetes genomes: a test case for predicting lifestyles and emergence of pathogens.</title>
        <authorList>
            <person name="Haridas S."/>
            <person name="Albert R."/>
            <person name="Binder M."/>
            <person name="Bloem J."/>
            <person name="Labutti K."/>
            <person name="Salamov A."/>
            <person name="Andreopoulos B."/>
            <person name="Baker S."/>
            <person name="Barry K."/>
            <person name="Bills G."/>
            <person name="Bluhm B."/>
            <person name="Cannon C."/>
            <person name="Castanera R."/>
            <person name="Culley D."/>
            <person name="Daum C."/>
            <person name="Ezra D."/>
            <person name="Gonzalez J."/>
            <person name="Henrissat B."/>
            <person name="Kuo A."/>
            <person name="Liang C."/>
            <person name="Lipzen A."/>
            <person name="Lutzoni F."/>
            <person name="Magnuson J."/>
            <person name="Mondo S."/>
            <person name="Nolan M."/>
            <person name="Ohm R."/>
            <person name="Pangilinan J."/>
            <person name="Park H.-J."/>
            <person name="Ramirez L."/>
            <person name="Alfaro M."/>
            <person name="Sun H."/>
            <person name="Tritt A."/>
            <person name="Yoshinaga Y."/>
            <person name="Zwiers L.-H."/>
            <person name="Turgeon B."/>
            <person name="Goodwin S."/>
            <person name="Spatafora J."/>
            <person name="Crous P."/>
            <person name="Grigoriev I."/>
        </authorList>
    </citation>
    <scope>NUCLEOTIDE SEQUENCE</scope>
    <source>
        <strain evidence="1">CBS 675.92</strain>
    </source>
</reference>
<evidence type="ECO:0008006" key="3">
    <source>
        <dbReference type="Google" id="ProtNLM"/>
    </source>
</evidence>
<keyword evidence="2" id="KW-1185">Reference proteome</keyword>
<sequence>MATSVENIRPEFLSLPAELRNVIYKYAIEKENALHHAPLLLRRRTHNVNHPVWPLSSHTNRMYFGLTQANRQVRKEFRPLWFRQARLRIHLHDLPYFIRTFFREEEDYTNAPKLLEISWVTIVQEQTCSVLPLLMMRIHCPTFVVKFVSHEIAQGAEFYLDGCEICESYYFDGNINEWPPDPCPHLEDRKKRWLEQTKMEYEYLDHLNAFLSHSHPKWLEYLRNNEFHHIRLEFENYVITVHMRIGQQVADELHGGRTLGRCSRIFLDLMGFIAADLWNYIYFEVSVRV</sequence>